<protein>
    <submittedName>
        <fullName evidence="7">Uncharacterized protein</fullName>
    </submittedName>
</protein>
<proteinExistence type="predicted"/>
<evidence type="ECO:0000256" key="1">
    <source>
        <dbReference type="ARBA" id="ARBA00004141"/>
    </source>
</evidence>
<evidence type="ECO:0000256" key="2">
    <source>
        <dbReference type="ARBA" id="ARBA00022692"/>
    </source>
</evidence>
<evidence type="ECO:0000256" key="6">
    <source>
        <dbReference type="SAM" id="Phobius"/>
    </source>
</evidence>
<dbReference type="InterPro" id="IPR004031">
    <property type="entry name" value="PMP22/EMP/MP20/Claudin"/>
</dbReference>
<feature type="transmembrane region" description="Helical" evidence="6">
    <location>
        <begin position="335"/>
        <end position="357"/>
    </location>
</feature>
<keyword evidence="8" id="KW-1185">Reference proteome</keyword>
<feature type="region of interest" description="Disordered" evidence="5">
    <location>
        <begin position="61"/>
        <end position="82"/>
    </location>
</feature>
<comment type="caution">
    <text evidence="7">The sequence shown here is derived from an EMBL/GenBank/DDBJ whole genome shotgun (WGS) entry which is preliminary data.</text>
</comment>
<feature type="transmembrane region" description="Helical" evidence="6">
    <location>
        <begin position="438"/>
        <end position="458"/>
    </location>
</feature>
<dbReference type="EMBL" id="CAIIXF020000001">
    <property type="protein sequence ID" value="CAH1775399.1"/>
    <property type="molecule type" value="Genomic_DNA"/>
</dbReference>
<feature type="compositionally biased region" description="Basic and acidic residues" evidence="5">
    <location>
        <begin position="209"/>
        <end position="244"/>
    </location>
</feature>
<feature type="compositionally biased region" description="Basic and acidic residues" evidence="5">
    <location>
        <begin position="190"/>
        <end position="200"/>
    </location>
</feature>
<feature type="region of interest" description="Disordered" evidence="5">
    <location>
        <begin position="1"/>
        <end position="21"/>
    </location>
</feature>
<reference evidence="7" key="1">
    <citation type="submission" date="2022-03" db="EMBL/GenBank/DDBJ databases">
        <authorList>
            <person name="Martin C."/>
        </authorList>
    </citation>
    <scope>NUCLEOTIDE SEQUENCE</scope>
</reference>
<feature type="transmembrane region" description="Helical" evidence="6">
    <location>
        <begin position="400"/>
        <end position="426"/>
    </location>
</feature>
<comment type="subcellular location">
    <subcellularLocation>
        <location evidence="1">Membrane</location>
        <topology evidence="1">Multi-pass membrane protein</topology>
    </subcellularLocation>
</comment>
<dbReference type="InterPro" id="IPR050579">
    <property type="entry name" value="PMP-22/EMP/MP20-like"/>
</dbReference>
<keyword evidence="2 6" id="KW-0812">Transmembrane</keyword>
<dbReference type="OrthoDB" id="6249883at2759"/>
<dbReference type="AlphaFoldDB" id="A0A8S4N252"/>
<dbReference type="Gene3D" id="1.20.140.150">
    <property type="match status" value="1"/>
</dbReference>
<evidence type="ECO:0000313" key="8">
    <source>
        <dbReference type="Proteomes" id="UP000749559"/>
    </source>
</evidence>
<evidence type="ECO:0000256" key="3">
    <source>
        <dbReference type="ARBA" id="ARBA00022989"/>
    </source>
</evidence>
<dbReference type="Pfam" id="PF00822">
    <property type="entry name" value="PMP22_Claudin"/>
    <property type="match status" value="1"/>
</dbReference>
<accession>A0A8S4N252</accession>
<keyword evidence="4 6" id="KW-0472">Membrane</keyword>
<evidence type="ECO:0000256" key="4">
    <source>
        <dbReference type="ARBA" id="ARBA00023136"/>
    </source>
</evidence>
<feature type="compositionally biased region" description="Polar residues" evidence="5">
    <location>
        <begin position="67"/>
        <end position="79"/>
    </location>
</feature>
<feature type="compositionally biased region" description="Polar residues" evidence="5">
    <location>
        <begin position="171"/>
        <end position="185"/>
    </location>
</feature>
<dbReference type="PANTHER" id="PTHR10671:SF108">
    <property type="entry name" value="CLAUDIN FAMILY PROTEIN-RELATED"/>
    <property type="match status" value="1"/>
</dbReference>
<dbReference type="Proteomes" id="UP000749559">
    <property type="component" value="Unassembled WGS sequence"/>
</dbReference>
<keyword evidence="3 6" id="KW-1133">Transmembrane helix</keyword>
<feature type="region of interest" description="Disordered" evidence="5">
    <location>
        <begin position="170"/>
        <end position="252"/>
    </location>
</feature>
<sequence>MQSGTRYAATDGETQHGLQSNLLKPMDVLDSHGERGDFLRRLHTLSSTETSGIGDCHTTLSREELNGKTTRQSSFQTDVDSPRIPRRRHSFELAIMGMYTNHSSHEVPDEGIDTNDDPVEFDELFSRSHIDISGGTNIDRSMFFSSQERLKNRGPNTSSSAAVQYEMGEYCTNSPDRSDSPTSSIPGDFGEGRSPDDHHNSSRRNSRAGKMESDWMRWGRDRRDSMKKRNDKLEQHQKQIESKRTPTPVKKARKESLKFVAAGYAINDTDLSIDDDIPEIEENPRILQRERLMSKASSGLTPVSPIRPQRYKRATFDPNVLTAFWQHKIFTRGRIVGITLSIIAFITNIISIANHYWLYHTDQQVQSNHIHSGLWLRCNSHKNTSSEICTFISDEHWQRAVIGLLIFTFAFGLLATVLSICGIFSAHMGKKVYFYHSSGEMFFICGLNSSAALIIYLVAVEYSNFTDRSYGVGFIMGWFTSISFYISATCMELDELVRYYNKTCTHCCSRGGVQHV</sequence>
<feature type="transmembrane region" description="Helical" evidence="6">
    <location>
        <begin position="470"/>
        <end position="488"/>
    </location>
</feature>
<dbReference type="PANTHER" id="PTHR10671">
    <property type="entry name" value="EPITHELIAL MEMBRANE PROTEIN-RELATED"/>
    <property type="match status" value="1"/>
</dbReference>
<name>A0A8S4N252_OWEFU</name>
<organism evidence="7 8">
    <name type="scientific">Owenia fusiformis</name>
    <name type="common">Polychaete worm</name>
    <dbReference type="NCBI Taxonomy" id="6347"/>
    <lineage>
        <taxon>Eukaryota</taxon>
        <taxon>Metazoa</taxon>
        <taxon>Spiralia</taxon>
        <taxon>Lophotrochozoa</taxon>
        <taxon>Annelida</taxon>
        <taxon>Polychaeta</taxon>
        <taxon>Sedentaria</taxon>
        <taxon>Canalipalpata</taxon>
        <taxon>Sabellida</taxon>
        <taxon>Oweniida</taxon>
        <taxon>Oweniidae</taxon>
        <taxon>Owenia</taxon>
    </lineage>
</organism>
<dbReference type="GO" id="GO:0005886">
    <property type="term" value="C:plasma membrane"/>
    <property type="evidence" value="ECO:0007669"/>
    <property type="project" value="TreeGrafter"/>
</dbReference>
<gene>
    <name evidence="7" type="ORF">OFUS_LOCUS2709</name>
</gene>
<evidence type="ECO:0000313" key="7">
    <source>
        <dbReference type="EMBL" id="CAH1775399.1"/>
    </source>
</evidence>
<evidence type="ECO:0000256" key="5">
    <source>
        <dbReference type="SAM" id="MobiDB-lite"/>
    </source>
</evidence>